<comment type="cofactor">
    <cofactor evidence="1">
        <name>Mg(2+)</name>
        <dbReference type="ChEBI" id="CHEBI:18420"/>
    </cofactor>
</comment>
<evidence type="ECO:0000256" key="5">
    <source>
        <dbReference type="ARBA" id="ARBA00022842"/>
    </source>
</evidence>
<dbReference type="SFLD" id="SFLDS00005">
    <property type="entry name" value="Isoprenoid_Synthase_Type_I"/>
    <property type="match status" value="1"/>
</dbReference>
<dbReference type="PROSITE" id="PS00723">
    <property type="entry name" value="POLYPRENYL_SYNTHASE_1"/>
    <property type="match status" value="1"/>
</dbReference>
<dbReference type="InterPro" id="IPR008949">
    <property type="entry name" value="Isoprenoid_synthase_dom_sf"/>
</dbReference>
<accession>A0A1I5P1P6</accession>
<reference evidence="9" key="1">
    <citation type="submission" date="2016-10" db="EMBL/GenBank/DDBJ databases">
        <authorList>
            <person name="Varghese N."/>
            <person name="Submissions S."/>
        </authorList>
    </citation>
    <scope>NUCLEOTIDE SEQUENCE [LARGE SCALE GENOMIC DNA]</scope>
    <source>
        <strain evidence="9">CGMCC 4.5579</strain>
    </source>
</reference>
<dbReference type="RefSeq" id="WP_092528755.1">
    <property type="nucleotide sequence ID" value="NZ_FOWW01000002.1"/>
</dbReference>
<dbReference type="GO" id="GO:0008299">
    <property type="term" value="P:isoprenoid biosynthetic process"/>
    <property type="evidence" value="ECO:0007669"/>
    <property type="project" value="InterPro"/>
</dbReference>
<dbReference type="PANTHER" id="PTHR12001:SF85">
    <property type="entry name" value="SHORT CHAIN ISOPRENYL DIPHOSPHATE SYNTHASE"/>
    <property type="match status" value="1"/>
</dbReference>
<dbReference type="PANTHER" id="PTHR12001">
    <property type="entry name" value="GERANYLGERANYL PYROPHOSPHATE SYNTHASE"/>
    <property type="match status" value="1"/>
</dbReference>
<dbReference type="AlphaFoldDB" id="A0A1I5P1P6"/>
<protein>
    <submittedName>
        <fullName evidence="8">Geranylgeranyl diphosphate synthase, type I</fullName>
    </submittedName>
</protein>
<sequence>MTASTASGRRSPGPRVPAPAELRDRVDRELAEFLDRGEPEFTSPPALHEVFRLLRRFVLGGGKRIRPLFCYWGWRGAGGADCAEIVRAAAALELFQAFALMHDDIMDGSELRRGEPALHRALTDLHARHAWRGREAHFGMSVAILCGDLCLSYSDEMLHGCGLPDRRVRAAQELVHRMRTEVMIGQNLDLLDQATGGTLEGALTIIRFKAAKYTIERPLQIGAVLAGAGPELLAAYSDFAIPLGEAFQLRDDVLGVFGDSAVTGKPTLDDLREGKPTVLIALARQRVSAAQAAQLAELHGNDRLDEEGAATLRSIIAATGALTAVEDMIRERHERALAAAAAIPVPDEVRRALLDLAAAATVRSS</sequence>
<dbReference type="Pfam" id="PF00348">
    <property type="entry name" value="polyprenyl_synt"/>
    <property type="match status" value="1"/>
</dbReference>
<evidence type="ECO:0000256" key="3">
    <source>
        <dbReference type="ARBA" id="ARBA00022679"/>
    </source>
</evidence>
<dbReference type="InterPro" id="IPR033749">
    <property type="entry name" value="Polyprenyl_synt_CS"/>
</dbReference>
<keyword evidence="3 6" id="KW-0808">Transferase</keyword>
<dbReference type="SUPFAM" id="SSF48576">
    <property type="entry name" value="Terpenoid synthases"/>
    <property type="match status" value="1"/>
</dbReference>
<dbReference type="InterPro" id="IPR000092">
    <property type="entry name" value="Polyprenyl_synt"/>
</dbReference>
<evidence type="ECO:0000256" key="4">
    <source>
        <dbReference type="ARBA" id="ARBA00022723"/>
    </source>
</evidence>
<dbReference type="STRING" id="587909.SAMN05421810_102115"/>
<comment type="similarity">
    <text evidence="2 6">Belongs to the FPP/GGPP synthase family.</text>
</comment>
<keyword evidence="5" id="KW-0460">Magnesium</keyword>
<organism evidence="8 9">
    <name type="scientific">Amycolatopsis arida</name>
    <dbReference type="NCBI Taxonomy" id="587909"/>
    <lineage>
        <taxon>Bacteria</taxon>
        <taxon>Bacillati</taxon>
        <taxon>Actinomycetota</taxon>
        <taxon>Actinomycetes</taxon>
        <taxon>Pseudonocardiales</taxon>
        <taxon>Pseudonocardiaceae</taxon>
        <taxon>Amycolatopsis</taxon>
    </lineage>
</organism>
<evidence type="ECO:0000313" key="9">
    <source>
        <dbReference type="Proteomes" id="UP000198727"/>
    </source>
</evidence>
<evidence type="ECO:0000256" key="2">
    <source>
        <dbReference type="ARBA" id="ARBA00006706"/>
    </source>
</evidence>
<dbReference type="EMBL" id="FOWW01000002">
    <property type="protein sequence ID" value="SFP27969.1"/>
    <property type="molecule type" value="Genomic_DNA"/>
</dbReference>
<proteinExistence type="inferred from homology"/>
<evidence type="ECO:0000313" key="8">
    <source>
        <dbReference type="EMBL" id="SFP27969.1"/>
    </source>
</evidence>
<name>A0A1I5P1P6_9PSEU</name>
<dbReference type="PROSITE" id="PS00444">
    <property type="entry name" value="POLYPRENYL_SYNTHASE_2"/>
    <property type="match status" value="1"/>
</dbReference>
<dbReference type="Gene3D" id="1.10.600.10">
    <property type="entry name" value="Farnesyl Diphosphate Synthase"/>
    <property type="match status" value="1"/>
</dbReference>
<keyword evidence="4" id="KW-0479">Metal-binding</keyword>
<dbReference type="OrthoDB" id="4497239at2"/>
<evidence type="ECO:0000256" key="7">
    <source>
        <dbReference type="SAM" id="MobiDB-lite"/>
    </source>
</evidence>
<keyword evidence="9" id="KW-1185">Reference proteome</keyword>
<dbReference type="Proteomes" id="UP000198727">
    <property type="component" value="Unassembled WGS sequence"/>
</dbReference>
<dbReference type="SFLD" id="SFLDG01017">
    <property type="entry name" value="Polyprenyl_Transferase_Like"/>
    <property type="match status" value="1"/>
</dbReference>
<dbReference type="GO" id="GO:0004659">
    <property type="term" value="F:prenyltransferase activity"/>
    <property type="evidence" value="ECO:0007669"/>
    <property type="project" value="InterPro"/>
</dbReference>
<evidence type="ECO:0000256" key="1">
    <source>
        <dbReference type="ARBA" id="ARBA00001946"/>
    </source>
</evidence>
<dbReference type="CDD" id="cd00685">
    <property type="entry name" value="Trans_IPPS_HT"/>
    <property type="match status" value="1"/>
</dbReference>
<gene>
    <name evidence="8" type="ORF">SAMN05421810_102115</name>
</gene>
<evidence type="ECO:0000256" key="6">
    <source>
        <dbReference type="RuleBase" id="RU004466"/>
    </source>
</evidence>
<feature type="region of interest" description="Disordered" evidence="7">
    <location>
        <begin position="1"/>
        <end position="21"/>
    </location>
</feature>
<dbReference type="GO" id="GO:0046872">
    <property type="term" value="F:metal ion binding"/>
    <property type="evidence" value="ECO:0007669"/>
    <property type="project" value="UniProtKB-KW"/>
</dbReference>